<comment type="caution">
    <text evidence="3">The sequence shown here is derived from an EMBL/GenBank/DDBJ whole genome shotgun (WGS) entry which is preliminary data.</text>
</comment>
<gene>
    <name evidence="3" type="ORF">KK137_05995</name>
</gene>
<proteinExistence type="predicted"/>
<sequence>MKRLVFAAILLGGTLAACDQAAEESDEPETITAADIPPSETSTAGTYQVTLADGTKGTSTLAEDGRYVDRFGGQTEEGNWAEVDGKTCFDPDEGGAITRCYVLGETAADGTFVATPDTGDPVTVKKVS</sequence>
<organism evidence="3 4">
    <name type="scientific">Croceibacterium selenioxidans</name>
    <dbReference type="NCBI Taxonomy" id="2838833"/>
    <lineage>
        <taxon>Bacteria</taxon>
        <taxon>Pseudomonadati</taxon>
        <taxon>Pseudomonadota</taxon>
        <taxon>Alphaproteobacteria</taxon>
        <taxon>Sphingomonadales</taxon>
        <taxon>Erythrobacteraceae</taxon>
        <taxon>Croceibacterium</taxon>
    </lineage>
</organism>
<protein>
    <recommendedName>
        <fullName evidence="5">Lipoprotein</fullName>
    </recommendedName>
</protein>
<keyword evidence="4" id="KW-1185">Reference proteome</keyword>
<dbReference type="PROSITE" id="PS51257">
    <property type="entry name" value="PROKAR_LIPOPROTEIN"/>
    <property type="match status" value="1"/>
</dbReference>
<feature type="signal peptide" evidence="2">
    <location>
        <begin position="1"/>
        <end position="21"/>
    </location>
</feature>
<evidence type="ECO:0000256" key="2">
    <source>
        <dbReference type="SAM" id="SignalP"/>
    </source>
</evidence>
<name>A0ABS5W2A2_9SPHN</name>
<evidence type="ECO:0000256" key="1">
    <source>
        <dbReference type="SAM" id="MobiDB-lite"/>
    </source>
</evidence>
<dbReference type="Proteomes" id="UP000811255">
    <property type="component" value="Unassembled WGS sequence"/>
</dbReference>
<reference evidence="3 4" key="1">
    <citation type="submission" date="2021-05" db="EMBL/GenBank/DDBJ databases">
        <title>Croceibacterium sp. LX-88 genome sequence.</title>
        <authorList>
            <person name="Luo X."/>
        </authorList>
    </citation>
    <scope>NUCLEOTIDE SEQUENCE [LARGE SCALE GENOMIC DNA]</scope>
    <source>
        <strain evidence="3 4">LX-88</strain>
    </source>
</reference>
<keyword evidence="2" id="KW-0732">Signal</keyword>
<accession>A0ABS5W2A2</accession>
<evidence type="ECO:0000313" key="4">
    <source>
        <dbReference type="Proteomes" id="UP000811255"/>
    </source>
</evidence>
<dbReference type="EMBL" id="JAHFVK010000001">
    <property type="protein sequence ID" value="MBT2133880.1"/>
    <property type="molecule type" value="Genomic_DNA"/>
</dbReference>
<dbReference type="RefSeq" id="WP_214535255.1">
    <property type="nucleotide sequence ID" value="NZ_JAHFVK010000001.1"/>
</dbReference>
<feature type="region of interest" description="Disordered" evidence="1">
    <location>
        <begin position="22"/>
        <end position="46"/>
    </location>
</feature>
<feature type="chain" id="PRO_5046976848" description="Lipoprotein" evidence="2">
    <location>
        <begin position="22"/>
        <end position="128"/>
    </location>
</feature>
<evidence type="ECO:0000313" key="3">
    <source>
        <dbReference type="EMBL" id="MBT2133880.1"/>
    </source>
</evidence>
<evidence type="ECO:0008006" key="5">
    <source>
        <dbReference type="Google" id="ProtNLM"/>
    </source>
</evidence>